<dbReference type="SUPFAM" id="SSF53850">
    <property type="entry name" value="Periplasmic binding protein-like II"/>
    <property type="match status" value="1"/>
</dbReference>
<dbReference type="Proteomes" id="UP001317742">
    <property type="component" value="Chromosome"/>
</dbReference>
<organism evidence="1 2">
    <name type="scientific">Pseudodesulfovibrio nedwellii</name>
    <dbReference type="NCBI Taxonomy" id="2973072"/>
    <lineage>
        <taxon>Bacteria</taxon>
        <taxon>Pseudomonadati</taxon>
        <taxon>Thermodesulfobacteriota</taxon>
        <taxon>Desulfovibrionia</taxon>
        <taxon>Desulfovibrionales</taxon>
        <taxon>Desulfovibrionaceae</taxon>
    </lineage>
</organism>
<gene>
    <name evidence="1" type="ORF">SYK_02220</name>
</gene>
<accession>A0ABM8AWE7</accession>
<dbReference type="Gene3D" id="3.40.190.10">
    <property type="entry name" value="Periplasmic binding protein-like II"/>
    <property type="match status" value="2"/>
</dbReference>
<dbReference type="RefSeq" id="WP_281761792.1">
    <property type="nucleotide sequence ID" value="NZ_AP026709.1"/>
</dbReference>
<dbReference type="EMBL" id="AP026709">
    <property type="protein sequence ID" value="BDQ35862.1"/>
    <property type="molecule type" value="Genomic_DNA"/>
</dbReference>
<proteinExistence type="predicted"/>
<evidence type="ECO:0008006" key="3">
    <source>
        <dbReference type="Google" id="ProtNLM"/>
    </source>
</evidence>
<keyword evidence="2" id="KW-1185">Reference proteome</keyword>
<protein>
    <recommendedName>
        <fullName evidence="3">ABC transporter substrate-binding protein</fullName>
    </recommendedName>
</protein>
<reference evidence="1 2" key="1">
    <citation type="submission" date="2022-08" db="EMBL/GenBank/DDBJ databases">
        <title>Genome Sequence of the sulphate-reducing bacterium, Pseudodesulfovibrio sp. SYK.</title>
        <authorList>
            <person name="Kondo R."/>
            <person name="Kataoka T."/>
        </authorList>
    </citation>
    <scope>NUCLEOTIDE SEQUENCE [LARGE SCALE GENOMIC DNA]</scope>
    <source>
        <strain evidence="1 2">SYK</strain>
    </source>
</reference>
<evidence type="ECO:0000313" key="1">
    <source>
        <dbReference type="EMBL" id="BDQ35862.1"/>
    </source>
</evidence>
<evidence type="ECO:0000313" key="2">
    <source>
        <dbReference type="Proteomes" id="UP001317742"/>
    </source>
</evidence>
<name>A0ABM8AWE7_9BACT</name>
<sequence length="330" mass="36370">MQKILALTALIVLAVWGGLHLTLNDTPSAPTPGRTVLSVYTTGQATTPQMPLWKALAEGKLNFTPEIHYWKNLDDLRGLLLSGKGDIWVGHIDGFAQAAMRGAPIRLVSVTGWKKFYLLSSREDIRSFKDISQLSKRSEIASAPPHSPGVAIMRALEGYGLPSFSYAPYEPKQLSLMAMQKKVDLLILPEPLVTVLLKKAPHLHIVASIEEEYGLLTGKPAMLPIAGVAVNTETLKQHPMLAEQIEKALKHQETSLKKNPATGLDTLPKEFEKFIPRQMILSSLERDIIQVRSARESKALILDYLNIVFSDKKMTAKDISLPEAFFGGAS</sequence>